<protein>
    <submittedName>
        <fullName evidence="2">Baseplate J/gp47 family protein</fullName>
    </submittedName>
</protein>
<proteinExistence type="predicted"/>
<dbReference type="EMBL" id="CP092109">
    <property type="protein sequence ID" value="UWZ80920.1"/>
    <property type="molecule type" value="Genomic_DNA"/>
</dbReference>
<evidence type="ECO:0000259" key="1">
    <source>
        <dbReference type="Pfam" id="PF04865"/>
    </source>
</evidence>
<dbReference type="Proteomes" id="UP001060414">
    <property type="component" value="Chromosome"/>
</dbReference>
<reference evidence="2" key="1">
    <citation type="journal article" date="2022" name="Environ. Microbiol.">
        <title>Geoalkalibacter halelectricus SAP #1 sp. nov. possessing extracellular electron transfer and mineral#reducing capabilities from a haloalkaline environment.</title>
        <authorList>
            <person name="Yadav S."/>
            <person name="Singh R."/>
            <person name="Sundharam S.S."/>
            <person name="Chaudhary S."/>
            <person name="Krishnamurthi S."/>
            <person name="Patil S.A."/>
        </authorList>
    </citation>
    <scope>NUCLEOTIDE SEQUENCE</scope>
    <source>
        <strain evidence="2">SAP-1</strain>
    </source>
</reference>
<evidence type="ECO:0000313" key="3">
    <source>
        <dbReference type="Proteomes" id="UP001060414"/>
    </source>
</evidence>
<organism evidence="2 3">
    <name type="scientific">Geoalkalibacter halelectricus</name>
    <dbReference type="NCBI Taxonomy" id="2847045"/>
    <lineage>
        <taxon>Bacteria</taxon>
        <taxon>Pseudomonadati</taxon>
        <taxon>Thermodesulfobacteriota</taxon>
        <taxon>Desulfuromonadia</taxon>
        <taxon>Desulfuromonadales</taxon>
        <taxon>Geoalkalibacteraceae</taxon>
        <taxon>Geoalkalibacter</taxon>
    </lineage>
</organism>
<dbReference type="PANTHER" id="PTHR37829:SF3">
    <property type="entry name" value="PROTEIN JAYE-RELATED"/>
    <property type="match status" value="1"/>
</dbReference>
<dbReference type="Pfam" id="PF04865">
    <property type="entry name" value="Baseplate_J"/>
    <property type="match status" value="1"/>
</dbReference>
<dbReference type="InterPro" id="IPR052399">
    <property type="entry name" value="Phage_Baseplate_Assmbl_Protein"/>
</dbReference>
<sequence>MNGDTRNLIERPYQEIVDDILTAVVGGVVNEPIIFDVKEDLYPLAEPAREIRGITGTRARARHSFHKEIDFLFSEGDNAVVWQPGGQRPDDETTFYVDYFRRESDSPLTDINVGSVTRTLSEAIGREIATVYQQINQAYLSAFIETAEGTSLDLVVAILGVVRHTRDHAVGLATFFRDPDVEGNITIPEGVVLTTEKGEASFITTQQRTLQRGQVRIDVPIRAGEDFKGEAGKVEAGKITTLAAPIAGIARVTNFEATFLGAKDESDEELRARARAVLRALGKGTLAALARVIFEGRGELVEYWDPSGPPAKQSPLGTVTLLVEAEPERFPSLQAAVHETRAAGVLATLVARYVFFKPRVRARIAAGLTAAGKDKVKGEIIAAAQAYVDGLTAGEPAEGGELLAAIQSPKEVSDALIVDVMAWRSDLAAPGGESLSDALTAAVSGLPSGDPDALRAAIDQILDQRAPAPPGGRRIPDRSLVQDAAGERAADEDIEAGEFFVAAQVLGEDWWVVLDFEPADIVLEEG</sequence>
<evidence type="ECO:0000313" key="2">
    <source>
        <dbReference type="EMBL" id="UWZ80920.1"/>
    </source>
</evidence>
<dbReference type="PANTHER" id="PTHR37829">
    <property type="entry name" value="PHAGE-LIKE ELEMENT PBSX PROTEIN XKDT"/>
    <property type="match status" value="1"/>
</dbReference>
<dbReference type="RefSeq" id="WP_260749287.1">
    <property type="nucleotide sequence ID" value="NZ_CP092109.1"/>
</dbReference>
<accession>A0ABY5ZSN9</accession>
<dbReference type="InterPro" id="IPR006949">
    <property type="entry name" value="Barrel_Baseplate_J-like"/>
</dbReference>
<keyword evidence="3" id="KW-1185">Reference proteome</keyword>
<gene>
    <name evidence="2" type="ORF">L9S41_05820</name>
</gene>
<feature type="domain" description="Baseplate protein J-like barrel" evidence="1">
    <location>
        <begin position="174"/>
        <end position="258"/>
    </location>
</feature>
<name>A0ABY5ZSN9_9BACT</name>